<dbReference type="SUPFAM" id="SSF81342">
    <property type="entry name" value="Transmembrane di-heme cytochromes"/>
    <property type="match status" value="1"/>
</dbReference>
<evidence type="ECO:0000313" key="16">
    <source>
        <dbReference type="Proteomes" id="UP000221168"/>
    </source>
</evidence>
<sequence length="222" mass="24880">MPPGISTSGRSNRSLHECSRHRLRRAVEFRKYPFVCIPIFPINLHDNVKAGRVLMALLQRSGYSLTQIALHWVVALIIIVQIIFHEGMVAAWRAFRRNETVDSTTALMAQAHVWFGVAVGVFALWRLWLRFTRGAPQAPANEPAALRFTAGATHVLLYLLMLAMPLTGVVAWFGGINDAGEVHEILRIPLIALVLLHVGGALAHRFYFKSGVMERMVRPERA</sequence>
<proteinExistence type="inferred from homology"/>
<dbReference type="InterPro" id="IPR011577">
    <property type="entry name" value="Cyt_b561_bac/Ni-Hgenase"/>
</dbReference>
<dbReference type="InterPro" id="IPR016174">
    <property type="entry name" value="Di-haem_cyt_TM"/>
</dbReference>
<keyword evidence="4" id="KW-1003">Cell membrane</keyword>
<keyword evidence="8" id="KW-0249">Electron transport</keyword>
<reference evidence="15 16" key="1">
    <citation type="submission" date="2017-10" db="EMBL/GenBank/DDBJ databases">
        <title>Sedimentibacterium mangrovi gen. nov., sp. nov., a novel member of family Phyllobacteriacea isolated from mangrove sediment.</title>
        <authorList>
            <person name="Liao H."/>
            <person name="Tian Y."/>
        </authorList>
    </citation>
    <scope>NUCLEOTIDE SEQUENCE [LARGE SCALE GENOMIC DNA]</scope>
    <source>
        <strain evidence="15 16">X9-2-2</strain>
    </source>
</reference>
<feature type="transmembrane region" description="Helical" evidence="13">
    <location>
        <begin position="62"/>
        <end position="84"/>
    </location>
</feature>
<dbReference type="AlphaFoldDB" id="A0A2G1QQ26"/>
<evidence type="ECO:0000256" key="10">
    <source>
        <dbReference type="ARBA" id="ARBA00023004"/>
    </source>
</evidence>
<comment type="caution">
    <text evidence="15">The sequence shown here is derived from an EMBL/GenBank/DDBJ whole genome shotgun (WGS) entry which is preliminary data.</text>
</comment>
<evidence type="ECO:0000256" key="11">
    <source>
        <dbReference type="ARBA" id="ARBA00023136"/>
    </source>
</evidence>
<evidence type="ECO:0000256" key="2">
    <source>
        <dbReference type="ARBA" id="ARBA00004651"/>
    </source>
</evidence>
<dbReference type="PANTHER" id="PTHR30529:SF1">
    <property type="entry name" value="CYTOCHROME B561 HOMOLOG 2"/>
    <property type="match status" value="1"/>
</dbReference>
<evidence type="ECO:0000313" key="15">
    <source>
        <dbReference type="EMBL" id="PHP67571.1"/>
    </source>
</evidence>
<dbReference type="Pfam" id="PF01292">
    <property type="entry name" value="Ni_hydr_CYTB"/>
    <property type="match status" value="1"/>
</dbReference>
<evidence type="ECO:0000256" key="3">
    <source>
        <dbReference type="ARBA" id="ARBA00022448"/>
    </source>
</evidence>
<dbReference type="InterPro" id="IPR052168">
    <property type="entry name" value="Cytochrome_b561_oxidase"/>
</dbReference>
<dbReference type="GO" id="GO:0020037">
    <property type="term" value="F:heme binding"/>
    <property type="evidence" value="ECO:0007669"/>
    <property type="project" value="TreeGrafter"/>
</dbReference>
<evidence type="ECO:0000256" key="4">
    <source>
        <dbReference type="ARBA" id="ARBA00022475"/>
    </source>
</evidence>
<keyword evidence="16" id="KW-1185">Reference proteome</keyword>
<dbReference type="GO" id="GO:0005886">
    <property type="term" value="C:plasma membrane"/>
    <property type="evidence" value="ECO:0007669"/>
    <property type="project" value="UniProtKB-SubCell"/>
</dbReference>
<keyword evidence="11 13" id="KW-0472">Membrane</keyword>
<evidence type="ECO:0000256" key="12">
    <source>
        <dbReference type="ARBA" id="ARBA00037975"/>
    </source>
</evidence>
<feature type="transmembrane region" description="Helical" evidence="13">
    <location>
        <begin position="104"/>
        <end position="125"/>
    </location>
</feature>
<name>A0A2G1QQ26_9HYPH</name>
<comment type="cofactor">
    <cofactor evidence="1">
        <name>heme b</name>
        <dbReference type="ChEBI" id="CHEBI:60344"/>
    </cofactor>
</comment>
<dbReference type="GO" id="GO:0046872">
    <property type="term" value="F:metal ion binding"/>
    <property type="evidence" value="ECO:0007669"/>
    <property type="project" value="UniProtKB-KW"/>
</dbReference>
<protein>
    <submittedName>
        <fullName evidence="15">Cytochrome B</fullName>
    </submittedName>
</protein>
<evidence type="ECO:0000256" key="7">
    <source>
        <dbReference type="ARBA" id="ARBA00022723"/>
    </source>
</evidence>
<comment type="similarity">
    <text evidence="12">Belongs to the cytochrome b561 family.</text>
</comment>
<comment type="subcellular location">
    <subcellularLocation>
        <location evidence="2">Cell membrane</location>
        <topology evidence="2">Multi-pass membrane protein</topology>
    </subcellularLocation>
</comment>
<dbReference type="GO" id="GO:0022904">
    <property type="term" value="P:respiratory electron transport chain"/>
    <property type="evidence" value="ECO:0007669"/>
    <property type="project" value="InterPro"/>
</dbReference>
<dbReference type="EMBL" id="PDVP01000003">
    <property type="protein sequence ID" value="PHP67571.1"/>
    <property type="molecule type" value="Genomic_DNA"/>
</dbReference>
<evidence type="ECO:0000259" key="14">
    <source>
        <dbReference type="Pfam" id="PF01292"/>
    </source>
</evidence>
<keyword evidence="9 13" id="KW-1133">Transmembrane helix</keyword>
<feature type="domain" description="Cytochrome b561 bacterial/Ni-hydrogenase" evidence="14">
    <location>
        <begin position="63"/>
        <end position="218"/>
    </location>
</feature>
<dbReference type="OrthoDB" id="8156287at2"/>
<organism evidence="15 16">
    <name type="scientific">Zhengella mangrovi</name>
    <dbReference type="NCBI Taxonomy" id="1982044"/>
    <lineage>
        <taxon>Bacteria</taxon>
        <taxon>Pseudomonadati</taxon>
        <taxon>Pseudomonadota</taxon>
        <taxon>Alphaproteobacteria</taxon>
        <taxon>Hyphomicrobiales</taxon>
        <taxon>Notoacmeibacteraceae</taxon>
        <taxon>Zhengella</taxon>
    </lineage>
</organism>
<evidence type="ECO:0000256" key="1">
    <source>
        <dbReference type="ARBA" id="ARBA00001970"/>
    </source>
</evidence>
<evidence type="ECO:0000256" key="8">
    <source>
        <dbReference type="ARBA" id="ARBA00022982"/>
    </source>
</evidence>
<evidence type="ECO:0000256" key="9">
    <source>
        <dbReference type="ARBA" id="ARBA00022989"/>
    </source>
</evidence>
<keyword evidence="10" id="KW-0408">Iron</keyword>
<dbReference type="GO" id="GO:0009055">
    <property type="term" value="F:electron transfer activity"/>
    <property type="evidence" value="ECO:0007669"/>
    <property type="project" value="InterPro"/>
</dbReference>
<keyword evidence="3" id="KW-0813">Transport</keyword>
<feature type="transmembrane region" description="Helical" evidence="13">
    <location>
        <begin position="155"/>
        <end position="176"/>
    </location>
</feature>
<keyword evidence="5" id="KW-0349">Heme</keyword>
<evidence type="ECO:0000256" key="13">
    <source>
        <dbReference type="SAM" id="Phobius"/>
    </source>
</evidence>
<keyword evidence="7" id="KW-0479">Metal-binding</keyword>
<evidence type="ECO:0000256" key="6">
    <source>
        <dbReference type="ARBA" id="ARBA00022692"/>
    </source>
</evidence>
<keyword evidence="6 13" id="KW-0812">Transmembrane</keyword>
<gene>
    <name evidence="15" type="ORF">CSC94_07655</name>
</gene>
<evidence type="ECO:0000256" key="5">
    <source>
        <dbReference type="ARBA" id="ARBA00022617"/>
    </source>
</evidence>
<dbReference type="Proteomes" id="UP000221168">
    <property type="component" value="Unassembled WGS sequence"/>
</dbReference>
<feature type="transmembrane region" description="Helical" evidence="13">
    <location>
        <begin position="188"/>
        <end position="208"/>
    </location>
</feature>
<dbReference type="PANTHER" id="PTHR30529">
    <property type="entry name" value="CYTOCHROME B561"/>
    <property type="match status" value="1"/>
</dbReference>
<accession>A0A2G1QQ26</accession>